<keyword evidence="6" id="KW-0812">Transmembrane</keyword>
<dbReference type="InterPro" id="IPR036890">
    <property type="entry name" value="HATPase_C_sf"/>
</dbReference>
<dbReference type="GO" id="GO:0005886">
    <property type="term" value="C:plasma membrane"/>
    <property type="evidence" value="ECO:0007669"/>
    <property type="project" value="UniProtKB-SubCell"/>
</dbReference>
<dbReference type="Pfam" id="PF00072">
    <property type="entry name" value="Response_reg"/>
    <property type="match status" value="1"/>
</dbReference>
<evidence type="ECO:0000256" key="2">
    <source>
        <dbReference type="ARBA" id="ARBA00004651"/>
    </source>
</evidence>
<protein>
    <recommendedName>
        <fullName evidence="3">histidine kinase</fullName>
        <ecNumber evidence="3">2.7.13.3</ecNumber>
    </recommendedName>
</protein>
<evidence type="ECO:0000256" key="13">
    <source>
        <dbReference type="PROSITE-ProRule" id="PRU00169"/>
    </source>
</evidence>
<dbReference type="SUPFAM" id="SSF55785">
    <property type="entry name" value="PYP-like sensor domain (PAS domain)"/>
    <property type="match status" value="1"/>
</dbReference>
<sequence>MIRKEFASLNQLQEELGALKKQLKDEKKYSRFLDELIASLPGHVYWLNTKNEFLGCNNLQAKSAGLASRKEIVGKTNFDMPWKEQAEYLNKINNLAMQTGQSQVQEECIDMSEGPKIYLSHKVPLRDEHKEVIGVLGVSLDISQMKEMEVKLREAKELAEAANKAKLEFLDNMRHDIRTPLSGIVGFADLLKQESNSPQVKEYVDNLVASSHALHKLLDEVLEAIRVGSGEIPRLKKKFNLKKSLQHIIDLNRAKAAHKHLKLTLDVDDSIPEYVIGDQIRVHRIALELIANALNFTDTGFVRLSVHLMKRKRRELIIKLVVEDSGIGIPKDKQQEIYMHFTRLTSSYQGIYKGAGLGLSVVKQFVDEVDGEIYVESVLKKGSKFTFVFPLNESLLNDALGVEEEPEYISKYRFEMSDNRVRKPLPQALNSDKYRVLLVEDNPIAQQVAQSILGKLNCDTELAETGKKAVDLWSTGQYDLIFMDVGLPDRDGYEVTHKIRIMELVRDTHIPIIALTAHAGDENTQRCIDAGMNAVLMKPLTVKSCSDILEAFIPGYPQQDYLPENSAYSSDLPKTQHALFELSKFPHLDSEAANKALGNEALLVEMLSLMLNESLPEDLALLKAAYADNNWDEIQNVAHKIKGGAVYVGTVKIKMACQYLERYWKTGQHDLLEPLYQQAIDVIEESMKVIQAWLNTH</sequence>
<feature type="modified residue" description="Phosphohistidine" evidence="12">
    <location>
        <position position="639"/>
    </location>
</feature>
<dbReference type="SUPFAM" id="SSF47226">
    <property type="entry name" value="Histidine-containing phosphotransfer domain, HPT domain"/>
    <property type="match status" value="1"/>
</dbReference>
<evidence type="ECO:0000256" key="14">
    <source>
        <dbReference type="SAM" id="Coils"/>
    </source>
</evidence>
<keyword evidence="7" id="KW-0547">Nucleotide-binding</keyword>
<dbReference type="AlphaFoldDB" id="G9EQL1"/>
<dbReference type="InterPro" id="IPR004358">
    <property type="entry name" value="Sig_transdc_His_kin-like_C"/>
</dbReference>
<evidence type="ECO:0000259" key="18">
    <source>
        <dbReference type="PROSITE" id="PS50894"/>
    </source>
</evidence>
<dbReference type="EC" id="2.7.13.3" evidence="3"/>
<evidence type="ECO:0000259" key="15">
    <source>
        <dbReference type="PROSITE" id="PS50109"/>
    </source>
</evidence>
<dbReference type="STRING" id="658187.LDG_7559"/>
<dbReference type="SMART" id="SM00073">
    <property type="entry name" value="HPT"/>
    <property type="match status" value="1"/>
</dbReference>
<feature type="domain" description="Histidine kinase" evidence="15">
    <location>
        <begin position="172"/>
        <end position="393"/>
    </location>
</feature>
<dbReference type="SMART" id="SM00388">
    <property type="entry name" value="HisKA"/>
    <property type="match status" value="1"/>
</dbReference>
<dbReference type="eggNOG" id="COG2205">
    <property type="taxonomic scope" value="Bacteria"/>
</dbReference>
<dbReference type="InterPro" id="IPR013656">
    <property type="entry name" value="PAS_4"/>
</dbReference>
<organism evidence="19 20">
    <name type="scientific">Legionella drancourtii LLAP12</name>
    <dbReference type="NCBI Taxonomy" id="658187"/>
    <lineage>
        <taxon>Bacteria</taxon>
        <taxon>Pseudomonadati</taxon>
        <taxon>Pseudomonadota</taxon>
        <taxon>Gammaproteobacteria</taxon>
        <taxon>Legionellales</taxon>
        <taxon>Legionellaceae</taxon>
        <taxon>Legionella</taxon>
    </lineage>
</organism>
<evidence type="ECO:0000256" key="3">
    <source>
        <dbReference type="ARBA" id="ARBA00012438"/>
    </source>
</evidence>
<evidence type="ECO:0000313" key="20">
    <source>
        <dbReference type="Proteomes" id="UP000002770"/>
    </source>
</evidence>
<dbReference type="PROSITE" id="PS50109">
    <property type="entry name" value="HIS_KIN"/>
    <property type="match status" value="1"/>
</dbReference>
<dbReference type="OrthoDB" id="9810730at2"/>
<feature type="domain" description="PAC" evidence="17">
    <location>
        <begin position="102"/>
        <end position="154"/>
    </location>
</feature>
<evidence type="ECO:0000256" key="5">
    <source>
        <dbReference type="ARBA" id="ARBA00022553"/>
    </source>
</evidence>
<comment type="subcellular location">
    <subcellularLocation>
        <location evidence="2">Cell membrane</location>
        <topology evidence="2">Multi-pass membrane protein</topology>
    </subcellularLocation>
</comment>
<dbReference type="SMART" id="SM00387">
    <property type="entry name" value="HATPase_c"/>
    <property type="match status" value="1"/>
</dbReference>
<keyword evidence="9" id="KW-1133">Transmembrane helix</keyword>
<feature type="modified residue" description="4-aspartylphosphate" evidence="13">
    <location>
        <position position="484"/>
    </location>
</feature>
<accession>G9EQL1</accession>
<dbReference type="InterPro" id="IPR036097">
    <property type="entry name" value="HisK_dim/P_sf"/>
</dbReference>
<dbReference type="InterPro" id="IPR001789">
    <property type="entry name" value="Sig_transdc_resp-reg_receiver"/>
</dbReference>
<dbReference type="FunCoup" id="G9EQL1">
    <property type="interactions" value="159"/>
</dbReference>
<evidence type="ECO:0000256" key="11">
    <source>
        <dbReference type="ARBA" id="ARBA00023136"/>
    </source>
</evidence>
<evidence type="ECO:0000256" key="6">
    <source>
        <dbReference type="ARBA" id="ARBA00022692"/>
    </source>
</evidence>
<dbReference type="Gene3D" id="1.20.120.160">
    <property type="entry name" value="HPT domain"/>
    <property type="match status" value="1"/>
</dbReference>
<dbReference type="InterPro" id="IPR003661">
    <property type="entry name" value="HisK_dim/P_dom"/>
</dbReference>
<dbReference type="Pfam" id="PF02518">
    <property type="entry name" value="HATPase_c"/>
    <property type="match status" value="1"/>
</dbReference>
<dbReference type="Pfam" id="PF01627">
    <property type="entry name" value="Hpt"/>
    <property type="match status" value="1"/>
</dbReference>
<dbReference type="InterPro" id="IPR036641">
    <property type="entry name" value="HPT_dom_sf"/>
</dbReference>
<name>G9EQL1_9GAMM</name>
<evidence type="ECO:0000259" key="17">
    <source>
        <dbReference type="PROSITE" id="PS50113"/>
    </source>
</evidence>
<dbReference type="Gene3D" id="3.30.565.10">
    <property type="entry name" value="Histidine kinase-like ATPase, C-terminal domain"/>
    <property type="match status" value="1"/>
</dbReference>
<dbReference type="GO" id="GO:0005524">
    <property type="term" value="F:ATP binding"/>
    <property type="evidence" value="ECO:0007669"/>
    <property type="project" value="UniProtKB-KW"/>
</dbReference>
<keyword evidence="4" id="KW-1003">Cell membrane</keyword>
<dbReference type="PRINTS" id="PR00344">
    <property type="entry name" value="BCTRLSENSOR"/>
</dbReference>
<gene>
    <name evidence="19" type="ORF">LDG_7559</name>
</gene>
<feature type="domain" description="HPt" evidence="18">
    <location>
        <begin position="600"/>
        <end position="693"/>
    </location>
</feature>
<dbReference type="PROSITE" id="PS50894">
    <property type="entry name" value="HPT"/>
    <property type="match status" value="1"/>
</dbReference>
<comment type="catalytic activity">
    <reaction evidence="1">
        <text>ATP + protein L-histidine = ADP + protein N-phospho-L-histidine.</text>
        <dbReference type="EC" id="2.7.13.3"/>
    </reaction>
</comment>
<evidence type="ECO:0000256" key="1">
    <source>
        <dbReference type="ARBA" id="ARBA00000085"/>
    </source>
</evidence>
<keyword evidence="8" id="KW-0067">ATP-binding</keyword>
<dbReference type="CDD" id="cd17546">
    <property type="entry name" value="REC_hyHK_CKI1_RcsC-like"/>
    <property type="match status" value="1"/>
</dbReference>
<dbReference type="SUPFAM" id="SSF52172">
    <property type="entry name" value="CheY-like"/>
    <property type="match status" value="1"/>
</dbReference>
<evidence type="ECO:0000256" key="8">
    <source>
        <dbReference type="ARBA" id="ARBA00022840"/>
    </source>
</evidence>
<dbReference type="Pfam" id="PF08448">
    <property type="entry name" value="PAS_4"/>
    <property type="match status" value="1"/>
</dbReference>
<evidence type="ECO:0000256" key="12">
    <source>
        <dbReference type="PROSITE-ProRule" id="PRU00110"/>
    </source>
</evidence>
<dbReference type="Proteomes" id="UP000002770">
    <property type="component" value="Unassembled WGS sequence"/>
</dbReference>
<reference evidence="19 20" key="1">
    <citation type="journal article" date="2011" name="BMC Genomics">
        <title>Insight into cross-talk between intra-amoebal pathogens.</title>
        <authorList>
            <person name="Gimenez G."/>
            <person name="Bertelli C."/>
            <person name="Moliner C."/>
            <person name="Robert C."/>
            <person name="Raoult D."/>
            <person name="Fournier P.E."/>
            <person name="Greub G."/>
        </authorList>
    </citation>
    <scope>NUCLEOTIDE SEQUENCE [LARGE SCALE GENOMIC DNA]</scope>
    <source>
        <strain evidence="19 20">LLAP12</strain>
    </source>
</reference>
<dbReference type="InterPro" id="IPR005467">
    <property type="entry name" value="His_kinase_dom"/>
</dbReference>
<dbReference type="CDD" id="cd00082">
    <property type="entry name" value="HisKA"/>
    <property type="match status" value="1"/>
</dbReference>
<dbReference type="PANTHER" id="PTHR45339:SF1">
    <property type="entry name" value="HYBRID SIGNAL TRANSDUCTION HISTIDINE KINASE J"/>
    <property type="match status" value="1"/>
</dbReference>
<keyword evidence="20" id="KW-1185">Reference proteome</keyword>
<dbReference type="Gene3D" id="3.30.450.20">
    <property type="entry name" value="PAS domain"/>
    <property type="match status" value="1"/>
</dbReference>
<dbReference type="RefSeq" id="WP_006871466.1">
    <property type="nucleotide sequence ID" value="NZ_JH413830.1"/>
</dbReference>
<dbReference type="EMBL" id="JH413830">
    <property type="protein sequence ID" value="EHL30457.1"/>
    <property type="molecule type" value="Genomic_DNA"/>
</dbReference>
<evidence type="ECO:0000256" key="7">
    <source>
        <dbReference type="ARBA" id="ARBA00022741"/>
    </source>
</evidence>
<dbReference type="Gene3D" id="3.40.50.2300">
    <property type="match status" value="1"/>
</dbReference>
<evidence type="ECO:0000256" key="9">
    <source>
        <dbReference type="ARBA" id="ARBA00022989"/>
    </source>
</evidence>
<dbReference type="InterPro" id="IPR011006">
    <property type="entry name" value="CheY-like_superfamily"/>
</dbReference>
<feature type="domain" description="Response regulatory" evidence="16">
    <location>
        <begin position="435"/>
        <end position="553"/>
    </location>
</feature>
<dbReference type="InterPro" id="IPR035965">
    <property type="entry name" value="PAS-like_dom_sf"/>
</dbReference>
<evidence type="ECO:0000313" key="19">
    <source>
        <dbReference type="EMBL" id="EHL30457.1"/>
    </source>
</evidence>
<dbReference type="SUPFAM" id="SSF55874">
    <property type="entry name" value="ATPase domain of HSP90 chaperone/DNA topoisomerase II/histidine kinase"/>
    <property type="match status" value="1"/>
</dbReference>
<dbReference type="eggNOG" id="COG0784">
    <property type="taxonomic scope" value="Bacteria"/>
</dbReference>
<evidence type="ECO:0000256" key="4">
    <source>
        <dbReference type="ARBA" id="ARBA00022475"/>
    </source>
</evidence>
<keyword evidence="14" id="KW-0175">Coiled coil</keyword>
<dbReference type="PROSITE" id="PS50113">
    <property type="entry name" value="PAC"/>
    <property type="match status" value="1"/>
</dbReference>
<keyword evidence="10" id="KW-0902">Two-component regulatory system</keyword>
<evidence type="ECO:0000259" key="16">
    <source>
        <dbReference type="PROSITE" id="PS50110"/>
    </source>
</evidence>
<evidence type="ECO:0000256" key="10">
    <source>
        <dbReference type="ARBA" id="ARBA00023012"/>
    </source>
</evidence>
<dbReference type="InterPro" id="IPR003594">
    <property type="entry name" value="HATPase_dom"/>
</dbReference>
<keyword evidence="5 13" id="KW-0597">Phosphoprotein</keyword>
<dbReference type="SMART" id="SM00448">
    <property type="entry name" value="REC"/>
    <property type="match status" value="1"/>
</dbReference>
<dbReference type="SUPFAM" id="SSF47384">
    <property type="entry name" value="Homodimeric domain of signal transducing histidine kinase"/>
    <property type="match status" value="1"/>
</dbReference>
<dbReference type="InterPro" id="IPR008207">
    <property type="entry name" value="Sig_transdc_His_kin_Hpt_dom"/>
</dbReference>
<dbReference type="PANTHER" id="PTHR45339">
    <property type="entry name" value="HYBRID SIGNAL TRANSDUCTION HISTIDINE KINASE J"/>
    <property type="match status" value="1"/>
</dbReference>
<feature type="coiled-coil region" evidence="14">
    <location>
        <begin position="2"/>
        <end position="29"/>
    </location>
</feature>
<proteinExistence type="predicted"/>
<dbReference type="HOGENOM" id="CLU_000445_114_15_6"/>
<dbReference type="PROSITE" id="PS50110">
    <property type="entry name" value="RESPONSE_REGULATORY"/>
    <property type="match status" value="1"/>
</dbReference>
<dbReference type="GO" id="GO:0000155">
    <property type="term" value="F:phosphorelay sensor kinase activity"/>
    <property type="evidence" value="ECO:0007669"/>
    <property type="project" value="InterPro"/>
</dbReference>
<dbReference type="Pfam" id="PF00512">
    <property type="entry name" value="HisKA"/>
    <property type="match status" value="1"/>
</dbReference>
<dbReference type="CDD" id="cd00088">
    <property type="entry name" value="HPT"/>
    <property type="match status" value="1"/>
</dbReference>
<keyword evidence="11" id="KW-0472">Membrane</keyword>
<dbReference type="Gene3D" id="1.10.287.130">
    <property type="match status" value="1"/>
</dbReference>
<dbReference type="InterPro" id="IPR000700">
    <property type="entry name" value="PAS-assoc_C"/>
</dbReference>
<dbReference type="InParanoid" id="G9EQL1"/>